<evidence type="ECO:0000313" key="2">
    <source>
        <dbReference type="EMBL" id="GAA4397832.1"/>
    </source>
</evidence>
<keyword evidence="1" id="KW-0812">Transmembrane</keyword>
<keyword evidence="1" id="KW-1133">Transmembrane helix</keyword>
<feature type="transmembrane region" description="Helical" evidence="1">
    <location>
        <begin position="75"/>
        <end position="97"/>
    </location>
</feature>
<name>A0ABP8JXZ6_9BACT</name>
<proteinExistence type="predicted"/>
<dbReference type="EMBL" id="BAABHB010000001">
    <property type="protein sequence ID" value="GAA4397832.1"/>
    <property type="molecule type" value="Genomic_DNA"/>
</dbReference>
<reference evidence="3" key="1">
    <citation type="journal article" date="2019" name="Int. J. Syst. Evol. Microbiol.">
        <title>The Global Catalogue of Microorganisms (GCM) 10K type strain sequencing project: providing services to taxonomists for standard genome sequencing and annotation.</title>
        <authorList>
            <consortium name="The Broad Institute Genomics Platform"/>
            <consortium name="The Broad Institute Genome Sequencing Center for Infectious Disease"/>
            <person name="Wu L."/>
            <person name="Ma J."/>
        </authorList>
    </citation>
    <scope>NUCLEOTIDE SEQUENCE [LARGE SCALE GENOMIC DNA]</scope>
    <source>
        <strain evidence="3">JCM 17925</strain>
    </source>
</reference>
<sequence length="146" mass="16671">MNELNDDMIQQWLDDQRRGIQRSLLPEEDAESARLYQQLFDQLSSEPSDDLSLGFSAGVVWQIKQHEWRVSERKAYILLGLGILLIPTSAFIVMMMFNPNALSRLLDALAYRIGPVLFGILLFVGVQWADHVLVKADLKRDKALDV</sequence>
<keyword evidence="1" id="KW-0472">Membrane</keyword>
<gene>
    <name evidence="2" type="ORF">GCM10023187_07710</name>
</gene>
<organism evidence="2 3">
    <name type="scientific">Nibrella viscosa</name>
    <dbReference type="NCBI Taxonomy" id="1084524"/>
    <lineage>
        <taxon>Bacteria</taxon>
        <taxon>Pseudomonadati</taxon>
        <taxon>Bacteroidota</taxon>
        <taxon>Cytophagia</taxon>
        <taxon>Cytophagales</taxon>
        <taxon>Spirosomataceae</taxon>
        <taxon>Nibrella</taxon>
    </lineage>
</organism>
<evidence type="ECO:0000256" key="1">
    <source>
        <dbReference type="SAM" id="Phobius"/>
    </source>
</evidence>
<keyword evidence="3" id="KW-1185">Reference proteome</keyword>
<protein>
    <submittedName>
        <fullName evidence="2">Uncharacterized protein</fullName>
    </submittedName>
</protein>
<accession>A0ABP8JXZ6</accession>
<dbReference type="Proteomes" id="UP001500936">
    <property type="component" value="Unassembled WGS sequence"/>
</dbReference>
<feature type="transmembrane region" description="Helical" evidence="1">
    <location>
        <begin position="109"/>
        <end position="129"/>
    </location>
</feature>
<dbReference type="RefSeq" id="WP_345264136.1">
    <property type="nucleotide sequence ID" value="NZ_BAABHB010000001.1"/>
</dbReference>
<comment type="caution">
    <text evidence="2">The sequence shown here is derived from an EMBL/GenBank/DDBJ whole genome shotgun (WGS) entry which is preliminary data.</text>
</comment>
<evidence type="ECO:0000313" key="3">
    <source>
        <dbReference type="Proteomes" id="UP001500936"/>
    </source>
</evidence>